<evidence type="ECO:0000256" key="9">
    <source>
        <dbReference type="RuleBase" id="RU910715"/>
    </source>
</evidence>
<feature type="transmembrane region" description="Helical" evidence="9">
    <location>
        <begin position="40"/>
        <end position="58"/>
    </location>
</feature>
<comment type="caution">
    <text evidence="11">The sequence shown here is derived from an EMBL/GenBank/DDBJ whole genome shotgun (WGS) entry which is preliminary data.</text>
</comment>
<feature type="region of interest" description="Disordered" evidence="10">
    <location>
        <begin position="223"/>
        <end position="245"/>
    </location>
</feature>
<reference evidence="11" key="1">
    <citation type="journal article" date="2023" name="Plant J.">
        <title>The genome of the king protea, Protea cynaroides.</title>
        <authorList>
            <person name="Chang J."/>
            <person name="Duong T.A."/>
            <person name="Schoeman C."/>
            <person name="Ma X."/>
            <person name="Roodt D."/>
            <person name="Barker N."/>
            <person name="Li Z."/>
            <person name="Van de Peer Y."/>
            <person name="Mizrachi E."/>
        </authorList>
    </citation>
    <scope>NUCLEOTIDE SEQUENCE</scope>
    <source>
        <tissue evidence="11">Young leaves</tissue>
    </source>
</reference>
<comment type="similarity">
    <text evidence="2 9">Belongs to the SWEET sugar transporter family.</text>
</comment>
<evidence type="ECO:0000256" key="4">
    <source>
        <dbReference type="ARBA" id="ARBA00022597"/>
    </source>
</evidence>
<evidence type="ECO:0000256" key="7">
    <source>
        <dbReference type="ARBA" id="ARBA00022989"/>
    </source>
</evidence>
<feature type="compositionally biased region" description="Basic and acidic residues" evidence="10">
    <location>
        <begin position="223"/>
        <end position="233"/>
    </location>
</feature>
<dbReference type="Proteomes" id="UP001141806">
    <property type="component" value="Unassembled WGS sequence"/>
</dbReference>
<keyword evidence="4 9" id="KW-0762">Sugar transport</keyword>
<comment type="function">
    <text evidence="9">Mediates both low-affinity uptake and efflux of sugar across the membrane.</text>
</comment>
<evidence type="ECO:0000256" key="1">
    <source>
        <dbReference type="ARBA" id="ARBA00004127"/>
    </source>
</evidence>
<dbReference type="InterPro" id="IPR047664">
    <property type="entry name" value="SWEET"/>
</dbReference>
<keyword evidence="8 9" id="KW-0472">Membrane</keyword>
<organism evidence="11 12">
    <name type="scientific">Protea cynaroides</name>
    <dbReference type="NCBI Taxonomy" id="273540"/>
    <lineage>
        <taxon>Eukaryota</taxon>
        <taxon>Viridiplantae</taxon>
        <taxon>Streptophyta</taxon>
        <taxon>Embryophyta</taxon>
        <taxon>Tracheophyta</taxon>
        <taxon>Spermatophyta</taxon>
        <taxon>Magnoliopsida</taxon>
        <taxon>Proteales</taxon>
        <taxon>Proteaceae</taxon>
        <taxon>Protea</taxon>
    </lineage>
</organism>
<dbReference type="GO" id="GO:0005886">
    <property type="term" value="C:plasma membrane"/>
    <property type="evidence" value="ECO:0007669"/>
    <property type="project" value="UniProtKB-SubCell"/>
</dbReference>
<feature type="transmembrane region" description="Helical" evidence="9">
    <location>
        <begin position="6"/>
        <end position="28"/>
    </location>
</feature>
<dbReference type="AlphaFoldDB" id="A0A9Q0L130"/>
<dbReference type="OrthoDB" id="409725at2759"/>
<dbReference type="GO" id="GO:0012505">
    <property type="term" value="C:endomembrane system"/>
    <property type="evidence" value="ECO:0007669"/>
    <property type="project" value="UniProtKB-SubCell"/>
</dbReference>
<dbReference type="GO" id="GO:0051119">
    <property type="term" value="F:sugar transmembrane transporter activity"/>
    <property type="evidence" value="ECO:0007669"/>
    <property type="project" value="InterPro"/>
</dbReference>
<name>A0A9Q0L130_9MAGN</name>
<keyword evidence="5 9" id="KW-0812">Transmembrane</keyword>
<gene>
    <name evidence="11" type="ORF">NE237_031239</name>
</gene>
<feature type="transmembrane region" description="Helical" evidence="9">
    <location>
        <begin position="192"/>
        <end position="213"/>
    </location>
</feature>
<evidence type="ECO:0000256" key="8">
    <source>
        <dbReference type="ARBA" id="ARBA00023136"/>
    </source>
</evidence>
<evidence type="ECO:0000256" key="10">
    <source>
        <dbReference type="SAM" id="MobiDB-lite"/>
    </source>
</evidence>
<evidence type="ECO:0000256" key="6">
    <source>
        <dbReference type="ARBA" id="ARBA00022737"/>
    </source>
</evidence>
<accession>A0A9Q0L130</accession>
<comment type="subcellular location">
    <subcellularLocation>
        <location evidence="9">Cell membrane</location>
        <topology evidence="9">Multi-pass membrane protein</topology>
    </subcellularLocation>
    <subcellularLocation>
        <location evidence="1">Endomembrane system</location>
        <topology evidence="1">Multi-pass membrane protein</topology>
    </subcellularLocation>
</comment>
<dbReference type="EMBL" id="JAMYWD010000001">
    <property type="protein sequence ID" value="KAJ4980402.1"/>
    <property type="molecule type" value="Genomic_DNA"/>
</dbReference>
<dbReference type="PANTHER" id="PTHR10791:SF28">
    <property type="entry name" value="BIDIRECTIONAL SUGAR TRANSPORTER SWEET3"/>
    <property type="match status" value="1"/>
</dbReference>
<keyword evidence="12" id="KW-1185">Reference proteome</keyword>
<proteinExistence type="inferred from homology"/>
<feature type="compositionally biased region" description="Polar residues" evidence="10">
    <location>
        <begin position="236"/>
        <end position="245"/>
    </location>
</feature>
<keyword evidence="6" id="KW-0677">Repeat</keyword>
<dbReference type="Gene3D" id="1.20.1280.290">
    <property type="match status" value="2"/>
</dbReference>
<dbReference type="InterPro" id="IPR004316">
    <property type="entry name" value="SWEET_rpt"/>
</dbReference>
<evidence type="ECO:0000256" key="2">
    <source>
        <dbReference type="ARBA" id="ARBA00007809"/>
    </source>
</evidence>
<dbReference type="Pfam" id="PF03083">
    <property type="entry name" value="MtN3_slv"/>
    <property type="match status" value="2"/>
</dbReference>
<dbReference type="FunFam" id="1.20.1280.290:FF:000002">
    <property type="entry name" value="Bidirectional sugar transporter SWEET"/>
    <property type="match status" value="1"/>
</dbReference>
<evidence type="ECO:0000256" key="5">
    <source>
        <dbReference type="ARBA" id="ARBA00022692"/>
    </source>
</evidence>
<evidence type="ECO:0000256" key="3">
    <source>
        <dbReference type="ARBA" id="ARBA00022448"/>
    </source>
</evidence>
<protein>
    <recommendedName>
        <fullName evidence="9">Bidirectional sugar transporter SWEET</fullName>
    </recommendedName>
</protein>
<keyword evidence="7 9" id="KW-1133">Transmembrane helix</keyword>
<dbReference type="PANTHER" id="PTHR10791">
    <property type="entry name" value="RAG1-ACTIVATING PROTEIN 1"/>
    <property type="match status" value="1"/>
</dbReference>
<dbReference type="FunFam" id="1.20.1280.290:FF:000001">
    <property type="entry name" value="Bidirectional sugar transporter SWEET"/>
    <property type="match status" value="1"/>
</dbReference>
<evidence type="ECO:0000313" key="11">
    <source>
        <dbReference type="EMBL" id="KAJ4980402.1"/>
    </source>
</evidence>
<feature type="transmembrane region" description="Helical" evidence="9">
    <location>
        <begin position="70"/>
        <end position="91"/>
    </location>
</feature>
<sequence>MDHKVHLALGIAGNVTSVLLYSAPILTFKRVIRKRSTEEFSCVPYVVTLLTALLYFWYGLPVVSYKWENITVITVCGGGLIFESVYVLIYISLASPKRKKMAILMVLAVIMVVSITILISTIALHDHPHRKLFVGSIGAIVGIGMYGSPLVVVKRVIQTKSVEFMPFYLSLFSFFNSSIWGIYSLLGHDLFVGLPSVVGIPLCFLQLVLYCFYWKREIHEEPSDAEDLEKNGQKMEFQQQATNKK</sequence>
<keyword evidence="3 9" id="KW-0813">Transport</keyword>
<feature type="transmembrane region" description="Helical" evidence="9">
    <location>
        <begin position="103"/>
        <end position="125"/>
    </location>
</feature>
<evidence type="ECO:0000313" key="12">
    <source>
        <dbReference type="Proteomes" id="UP001141806"/>
    </source>
</evidence>
<feature type="transmembrane region" description="Helical" evidence="9">
    <location>
        <begin position="165"/>
        <end position="186"/>
    </location>
</feature>
<feature type="transmembrane region" description="Helical" evidence="9">
    <location>
        <begin position="131"/>
        <end position="153"/>
    </location>
</feature>